<evidence type="ECO:0000313" key="1">
    <source>
        <dbReference type="EMBL" id="TGO11935.1"/>
    </source>
</evidence>
<gene>
    <name evidence="1" type="ORF">BTUL_0098g00390</name>
</gene>
<comment type="caution">
    <text evidence="1">The sequence shown here is derived from an EMBL/GenBank/DDBJ whole genome shotgun (WGS) entry which is preliminary data.</text>
</comment>
<dbReference type="EMBL" id="PQXH01000098">
    <property type="protein sequence ID" value="TGO11935.1"/>
    <property type="molecule type" value="Genomic_DNA"/>
</dbReference>
<reference evidence="1 2" key="1">
    <citation type="submission" date="2017-12" db="EMBL/GenBank/DDBJ databases">
        <title>Comparative genomics of Botrytis spp.</title>
        <authorList>
            <person name="Valero-Jimenez C.A."/>
            <person name="Tapia P."/>
            <person name="Veloso J."/>
            <person name="Silva-Moreno E."/>
            <person name="Staats M."/>
            <person name="Valdes J.H."/>
            <person name="Van Kan J.A.L."/>
        </authorList>
    </citation>
    <scope>NUCLEOTIDE SEQUENCE [LARGE SCALE GENOMIC DNA]</scope>
    <source>
        <strain evidence="1 2">Bt9001</strain>
    </source>
</reference>
<organism evidence="1 2">
    <name type="scientific">Botrytis tulipae</name>
    <dbReference type="NCBI Taxonomy" id="87230"/>
    <lineage>
        <taxon>Eukaryota</taxon>
        <taxon>Fungi</taxon>
        <taxon>Dikarya</taxon>
        <taxon>Ascomycota</taxon>
        <taxon>Pezizomycotina</taxon>
        <taxon>Leotiomycetes</taxon>
        <taxon>Helotiales</taxon>
        <taxon>Sclerotiniaceae</taxon>
        <taxon>Botrytis</taxon>
    </lineage>
</organism>
<dbReference type="AlphaFoldDB" id="A0A4Z1EHR1"/>
<protein>
    <submittedName>
        <fullName evidence="1">Uncharacterized protein</fullName>
    </submittedName>
</protein>
<name>A0A4Z1EHR1_9HELO</name>
<dbReference type="Proteomes" id="UP000297777">
    <property type="component" value="Unassembled WGS sequence"/>
</dbReference>
<keyword evidence="2" id="KW-1185">Reference proteome</keyword>
<proteinExistence type="predicted"/>
<evidence type="ECO:0000313" key="2">
    <source>
        <dbReference type="Proteomes" id="UP000297777"/>
    </source>
</evidence>
<accession>A0A4Z1EHR1</accession>
<sequence length="62" mass="6678">MEETRICRAPKNDGGATIIMTCKTASEVAARLTPPIERLLALDKSSPVDDSTEFDNLNLGTV</sequence>